<sequence length="56" mass="6403">MHVYRISSKGQVTVPKEVRECLELKEGDYITFGIEDGRVFIDKVQLVHGDLSHKSD</sequence>
<organism evidence="3 4">
    <name type="scientific">Croceifilum oryzae</name>
    <dbReference type="NCBI Taxonomy" id="1553429"/>
    <lineage>
        <taxon>Bacteria</taxon>
        <taxon>Bacillati</taxon>
        <taxon>Bacillota</taxon>
        <taxon>Bacilli</taxon>
        <taxon>Bacillales</taxon>
        <taxon>Thermoactinomycetaceae</taxon>
        <taxon>Croceifilum</taxon>
    </lineage>
</organism>
<protein>
    <submittedName>
        <fullName evidence="3">AbrB family looped-hinge helix DNA binding protein</fullName>
    </submittedName>
</protein>
<dbReference type="AlphaFoldDB" id="A0AAJ1WS42"/>
<dbReference type="EMBL" id="JAUSUV010000005">
    <property type="protein sequence ID" value="MDQ0417280.1"/>
    <property type="molecule type" value="Genomic_DNA"/>
</dbReference>
<dbReference type="GO" id="GO:0003677">
    <property type="term" value="F:DNA binding"/>
    <property type="evidence" value="ECO:0007669"/>
    <property type="project" value="UniProtKB-UniRule"/>
</dbReference>
<dbReference type="Gene3D" id="2.10.260.10">
    <property type="match status" value="1"/>
</dbReference>
<accession>A0AAJ1WS42</accession>
<keyword evidence="1" id="KW-0238">DNA-binding</keyword>
<keyword evidence="4" id="KW-1185">Reference proteome</keyword>
<dbReference type="InterPro" id="IPR037914">
    <property type="entry name" value="SpoVT-AbrB_sf"/>
</dbReference>
<comment type="caution">
    <text evidence="3">The sequence shown here is derived from an EMBL/GenBank/DDBJ whole genome shotgun (WGS) entry which is preliminary data.</text>
</comment>
<dbReference type="PROSITE" id="PS51740">
    <property type="entry name" value="SPOVT_ABRB"/>
    <property type="match status" value="1"/>
</dbReference>
<dbReference type="SMART" id="SM00966">
    <property type="entry name" value="SpoVT_AbrB"/>
    <property type="match status" value="1"/>
</dbReference>
<gene>
    <name evidence="3" type="ORF">J2Z48_001452</name>
</gene>
<evidence type="ECO:0000313" key="3">
    <source>
        <dbReference type="EMBL" id="MDQ0417280.1"/>
    </source>
</evidence>
<evidence type="ECO:0000313" key="4">
    <source>
        <dbReference type="Proteomes" id="UP001238450"/>
    </source>
</evidence>
<dbReference type="NCBIfam" id="TIGR01439">
    <property type="entry name" value="lp_hng_hel_AbrB"/>
    <property type="match status" value="1"/>
</dbReference>
<name>A0AAJ1WS42_9BACL</name>
<dbReference type="Pfam" id="PF04014">
    <property type="entry name" value="MazE_antitoxin"/>
    <property type="match status" value="1"/>
</dbReference>
<dbReference type="RefSeq" id="WP_307252206.1">
    <property type="nucleotide sequence ID" value="NZ_JAUSUV010000005.1"/>
</dbReference>
<reference evidence="3 4" key="1">
    <citation type="submission" date="2023-07" db="EMBL/GenBank/DDBJ databases">
        <title>Genomic Encyclopedia of Type Strains, Phase IV (KMG-IV): sequencing the most valuable type-strain genomes for metagenomic binning, comparative biology and taxonomic classification.</title>
        <authorList>
            <person name="Goeker M."/>
        </authorList>
    </citation>
    <scope>NUCLEOTIDE SEQUENCE [LARGE SCALE GENOMIC DNA]</scope>
    <source>
        <strain evidence="3 4">DSM 46876</strain>
    </source>
</reference>
<proteinExistence type="predicted"/>
<evidence type="ECO:0000259" key="2">
    <source>
        <dbReference type="PROSITE" id="PS51740"/>
    </source>
</evidence>
<evidence type="ECO:0000256" key="1">
    <source>
        <dbReference type="PROSITE-ProRule" id="PRU01076"/>
    </source>
</evidence>
<dbReference type="Proteomes" id="UP001238450">
    <property type="component" value="Unassembled WGS sequence"/>
</dbReference>
<feature type="domain" description="SpoVT-AbrB" evidence="2">
    <location>
        <begin position="1"/>
        <end position="46"/>
    </location>
</feature>
<dbReference type="SUPFAM" id="SSF89447">
    <property type="entry name" value="AbrB/MazE/MraZ-like"/>
    <property type="match status" value="1"/>
</dbReference>
<dbReference type="InterPro" id="IPR007159">
    <property type="entry name" value="SpoVT-AbrB_dom"/>
</dbReference>